<dbReference type="Proteomes" id="UP001378592">
    <property type="component" value="Unassembled WGS sequence"/>
</dbReference>
<sequence>MDLKNKMVEISANLHDLHSALNMLVKPADEGSKGELHDILQLNITDAMKKLGIKNLNSLQSLLDIKCSVTGNTSVRWKFVCVTLHILLSMKDCLKELSSDANNKDTTKAPPDILSVNQQKTIRTCLQFVVSMGMLPSLIPGVGISLAARCTSAHNLKEEDLLVLEKYERLAAVTRGLLACCEHPSLRSLIVAHHLGDLMAALSQICFAPLKKPVSGQQSDTLSDDEFVMTQELWNLFQQDRTHFRNCFVSFIWQVYQPFVIRELLLLHGAAGLKRVHTCSHTSPPSWLKRTCIQLLVHCLMRPRGVSALIRAICDPNHDTGKDWSKLETVVGLVTTVHTANPEQYYKNICSQILEMLSAEEKTYSHIQILVAVKCIEVIYKREPKLISQHFLGVLMDPLYRCGKPEHPRENSKLEKEDSDTIVSEEYLSRSIVNMHRVFVECCTVGSALSPSLFSPVSSILFQLYFKIYKSPSFLVSKVEDLLIKFLSNLDGDMLNCTYRNFLFGDSMNGVQLMDHNRVAFSFGSTGGACVVLQRREGSFPRTLQEIECKGDCLLHLISTRDNSGKVTTDLFMILLQSLCGNSVNAELCEPNEVSASKEVGISGGERHYVTIKLLSLLSNSVFIHERINNDPSYLIDYFLYILERDYKYLCNSTEAVDGEDPATEDLMMVIMTVAMALSNNGLESKPVEWEIFDRIVEPLKLIQDSVRNKELKLLAGEVYKTIVTRNVVTGSTVRENFTHTESKDKGKGKTRGAQKTKTRKSERTGRNQEPNESSDTSRKYFKELNPYKEAILCACDSSIPVHGHGILQLTKLITSENEDAIANKNIILKIFQDDLKYEDSYIYLLAINGLAAMSNMFPDVVIKLLIQEYLEYKPKNDAENLTDIRLKVGEVLVRVSKTLDCNSPCISTMLDAFLKGAKDPQPLIRASSLSNLGEICKNIGFRVQSVIYEILVCIKSIIQSDIVDVCSAAILVLTLLLQGLGPDTFAVMGDELRDVYRYLKNHYERSEYDSLKLHAQLALEEINKISKEFICPKQKLEKRLFILDPPSG</sequence>
<dbReference type="GO" id="GO:0009306">
    <property type="term" value="P:protein secretion"/>
    <property type="evidence" value="ECO:0007669"/>
    <property type="project" value="TreeGrafter"/>
</dbReference>
<dbReference type="Pfam" id="PF23565">
    <property type="entry name" value="ARM_TANGO6"/>
    <property type="match status" value="1"/>
</dbReference>
<comment type="similarity">
    <text evidence="1">Belongs to the Tango6 family.</text>
</comment>
<keyword evidence="7" id="KW-1185">Reference proteome</keyword>
<dbReference type="InterPro" id="IPR039600">
    <property type="entry name" value="TANGO6/Rtp1"/>
</dbReference>
<comment type="caution">
    <text evidence="6">The sequence shown here is derived from an EMBL/GenBank/DDBJ whole genome shotgun (WGS) entry which is preliminary data.</text>
</comment>
<dbReference type="InterPro" id="IPR019451">
    <property type="entry name" value="Rtp1_C1"/>
</dbReference>
<dbReference type="InterPro" id="IPR011989">
    <property type="entry name" value="ARM-like"/>
</dbReference>
<name>A0AAN9VLD3_9ORTH</name>
<feature type="region of interest" description="Disordered" evidence="2">
    <location>
        <begin position="735"/>
        <end position="779"/>
    </location>
</feature>
<evidence type="ECO:0000259" key="3">
    <source>
        <dbReference type="Pfam" id="PF10363"/>
    </source>
</evidence>
<evidence type="ECO:0000313" key="6">
    <source>
        <dbReference type="EMBL" id="KAK7864941.1"/>
    </source>
</evidence>
<feature type="compositionally biased region" description="Basic residues" evidence="2">
    <location>
        <begin position="749"/>
        <end position="759"/>
    </location>
</feature>
<evidence type="ECO:0000259" key="4">
    <source>
        <dbReference type="Pfam" id="PF23565"/>
    </source>
</evidence>
<evidence type="ECO:0000256" key="1">
    <source>
        <dbReference type="ARBA" id="ARBA00005724"/>
    </source>
</evidence>
<dbReference type="EMBL" id="JAZDUA010000189">
    <property type="protein sequence ID" value="KAK7864941.1"/>
    <property type="molecule type" value="Genomic_DNA"/>
</dbReference>
<feature type="domain" description="RNA polymerase II assembly factor Rtp1 C-terminal" evidence="3">
    <location>
        <begin position="788"/>
        <end position="900"/>
    </location>
</feature>
<evidence type="ECO:0000256" key="2">
    <source>
        <dbReference type="SAM" id="MobiDB-lite"/>
    </source>
</evidence>
<evidence type="ECO:0000313" key="7">
    <source>
        <dbReference type="Proteomes" id="UP001378592"/>
    </source>
</evidence>
<dbReference type="InterPro" id="IPR016024">
    <property type="entry name" value="ARM-type_fold"/>
</dbReference>
<reference evidence="6 7" key="1">
    <citation type="submission" date="2024-03" db="EMBL/GenBank/DDBJ databases">
        <title>The genome assembly and annotation of the cricket Gryllus longicercus Weissman &amp; Gray.</title>
        <authorList>
            <person name="Szrajer S."/>
            <person name="Gray D."/>
            <person name="Ylla G."/>
        </authorList>
    </citation>
    <scope>NUCLEOTIDE SEQUENCE [LARGE SCALE GENOMIC DNA]</scope>
    <source>
        <strain evidence="6">DAG 2021-001</strain>
        <tissue evidence="6">Whole body minus gut</tissue>
    </source>
</reference>
<feature type="domain" description="TANGO6 N-terminal" evidence="5">
    <location>
        <begin position="14"/>
        <end position="297"/>
    </location>
</feature>
<evidence type="ECO:0008006" key="8">
    <source>
        <dbReference type="Google" id="ProtNLM"/>
    </source>
</evidence>
<feature type="compositionally biased region" description="Basic and acidic residues" evidence="2">
    <location>
        <begin position="737"/>
        <end position="748"/>
    </location>
</feature>
<accession>A0AAN9VLD3</accession>
<protein>
    <recommendedName>
        <fullName evidence="8">Transport and Golgi organization protein 6 homolog</fullName>
    </recommendedName>
</protein>
<dbReference type="InterPro" id="IPR057407">
    <property type="entry name" value="HEAT_TANGO6"/>
</dbReference>
<dbReference type="AlphaFoldDB" id="A0AAN9VLD3"/>
<dbReference type="PANTHER" id="PTHR20959">
    <property type="entry name" value="TRANSPORT AND GOLGI ORGANIZATION PROTEIN 6 FAMILY MEMBER"/>
    <property type="match status" value="1"/>
</dbReference>
<dbReference type="InterPro" id="IPR057347">
    <property type="entry name" value="TANGO6_N"/>
</dbReference>
<dbReference type="Gene3D" id="1.25.10.10">
    <property type="entry name" value="Leucine-rich Repeat Variant"/>
    <property type="match status" value="1"/>
</dbReference>
<organism evidence="6 7">
    <name type="scientific">Gryllus longicercus</name>
    <dbReference type="NCBI Taxonomy" id="2509291"/>
    <lineage>
        <taxon>Eukaryota</taxon>
        <taxon>Metazoa</taxon>
        <taxon>Ecdysozoa</taxon>
        <taxon>Arthropoda</taxon>
        <taxon>Hexapoda</taxon>
        <taxon>Insecta</taxon>
        <taxon>Pterygota</taxon>
        <taxon>Neoptera</taxon>
        <taxon>Polyneoptera</taxon>
        <taxon>Orthoptera</taxon>
        <taxon>Ensifera</taxon>
        <taxon>Gryllidea</taxon>
        <taxon>Grylloidea</taxon>
        <taxon>Gryllidae</taxon>
        <taxon>Gryllinae</taxon>
        <taxon>Gryllus</taxon>
    </lineage>
</organism>
<gene>
    <name evidence="6" type="ORF">R5R35_004931</name>
</gene>
<dbReference type="PANTHER" id="PTHR20959:SF1">
    <property type="entry name" value="TRANSPORT AND GOLGI ORGANIZATION PROTEIN 6 HOMOLOG"/>
    <property type="match status" value="1"/>
</dbReference>
<dbReference type="SUPFAM" id="SSF48371">
    <property type="entry name" value="ARM repeat"/>
    <property type="match status" value="1"/>
</dbReference>
<feature type="domain" description="TANGO6 HEAT repeat" evidence="4">
    <location>
        <begin position="300"/>
        <end position="560"/>
    </location>
</feature>
<evidence type="ECO:0000259" key="5">
    <source>
        <dbReference type="Pfam" id="PF25267"/>
    </source>
</evidence>
<proteinExistence type="inferred from homology"/>
<dbReference type="Pfam" id="PF25267">
    <property type="entry name" value="TANGO6_N"/>
    <property type="match status" value="1"/>
</dbReference>
<dbReference type="Pfam" id="PF10363">
    <property type="entry name" value="RTP1_C1"/>
    <property type="match status" value="1"/>
</dbReference>